<gene>
    <name evidence="2" type="ORF">RS030_213343</name>
</gene>
<name>A0AAV9XXE8_9CRYT</name>
<evidence type="ECO:0000256" key="1">
    <source>
        <dbReference type="SAM" id="Coils"/>
    </source>
</evidence>
<reference evidence="2 3" key="1">
    <citation type="submission" date="2023-10" db="EMBL/GenBank/DDBJ databases">
        <title>Comparative genomics analysis reveals potential genetic determinants of host preference in Cryptosporidium xiaoi.</title>
        <authorList>
            <person name="Xiao L."/>
            <person name="Li J."/>
        </authorList>
    </citation>
    <scope>NUCLEOTIDE SEQUENCE [LARGE SCALE GENOMIC DNA]</scope>
    <source>
        <strain evidence="2 3">52996</strain>
    </source>
</reference>
<dbReference type="AlphaFoldDB" id="A0AAV9XXE8"/>
<accession>A0AAV9XXE8</accession>
<dbReference type="EMBL" id="JAWDEY010000013">
    <property type="protein sequence ID" value="KAK6589356.1"/>
    <property type="molecule type" value="Genomic_DNA"/>
</dbReference>
<protein>
    <submittedName>
        <fullName evidence="2">Uncharacterized protein</fullName>
    </submittedName>
</protein>
<keyword evidence="3" id="KW-1185">Reference proteome</keyword>
<evidence type="ECO:0000313" key="3">
    <source>
        <dbReference type="Proteomes" id="UP001311799"/>
    </source>
</evidence>
<feature type="coiled-coil region" evidence="1">
    <location>
        <begin position="183"/>
        <end position="210"/>
    </location>
</feature>
<evidence type="ECO:0000313" key="2">
    <source>
        <dbReference type="EMBL" id="KAK6589356.1"/>
    </source>
</evidence>
<proteinExistence type="predicted"/>
<comment type="caution">
    <text evidence="2">The sequence shown here is derived from an EMBL/GenBank/DDBJ whole genome shotgun (WGS) entry which is preliminary data.</text>
</comment>
<dbReference type="Proteomes" id="UP001311799">
    <property type="component" value="Unassembled WGS sequence"/>
</dbReference>
<organism evidence="2 3">
    <name type="scientific">Cryptosporidium xiaoi</name>
    <dbReference type="NCBI Taxonomy" id="659607"/>
    <lineage>
        <taxon>Eukaryota</taxon>
        <taxon>Sar</taxon>
        <taxon>Alveolata</taxon>
        <taxon>Apicomplexa</taxon>
        <taxon>Conoidasida</taxon>
        <taxon>Coccidia</taxon>
        <taxon>Eucoccidiorida</taxon>
        <taxon>Eimeriorina</taxon>
        <taxon>Cryptosporidiidae</taxon>
        <taxon>Cryptosporidium</taxon>
    </lineage>
</organism>
<sequence>MDQTLSPTSSEIMRRASVLVDKLLIKTGNKEFVSVFDASNRNISGNYDDSNDFFISKIESMVLNNEGNNCEFGNNSDKILNLESNSVTGSDAFSVLNSARKNVPSMDMIKKLAGRLKSRDSNAISELNFSEIRKNVLSGSNVVNKDNYYNKNNESISNYRSKSVSPVNNRYSRTTSNEFDHNFERVNESLNELNKRVENLSSNIDDIQDSECNEVINDSSGFPIRNHEDTNLPQNIVRGINGKINEDEYFNQMNVAFLQQERLRMWARDNAKYSTSISNSSESLNNNLETDHIPFSDICYSKKYLSNTNANDTSTSGIINSNVLSTTASGAVGQFAYSNDTTVYEFGSNGKNYVHDISKLNVKDNKQDFELEVTEKTGAGVSSSSNYYSTHKLRSFEPKTLRFIRVGNQLRRSITVTPLVESVQTMLSQKNRIVYSPGFQASKIERLANPHLSHNDFSLSSSNSGYSSNMVIITIKDNGENKKGKRNRGLNSKSGNYMYSEVDSDDSDEDSFFFSCRECSWNPVYSCSVQ</sequence>
<keyword evidence="1" id="KW-0175">Coiled coil</keyword>